<proteinExistence type="predicted"/>
<comment type="caution">
    <text evidence="2">The sequence shown here is derived from an EMBL/GenBank/DDBJ whole genome shotgun (WGS) entry which is preliminary data.</text>
</comment>
<keyword evidence="1" id="KW-1133">Transmembrane helix</keyword>
<organism evidence="2 3">
    <name type="scientific">Halorubellus litoreus</name>
    <dbReference type="NCBI Taxonomy" id="755308"/>
    <lineage>
        <taxon>Archaea</taxon>
        <taxon>Methanobacteriati</taxon>
        <taxon>Methanobacteriota</taxon>
        <taxon>Stenosarchaea group</taxon>
        <taxon>Halobacteria</taxon>
        <taxon>Halobacteriales</taxon>
        <taxon>Halorubellaceae</taxon>
        <taxon>Halorubellus</taxon>
    </lineage>
</organism>
<evidence type="ECO:0000313" key="3">
    <source>
        <dbReference type="Proteomes" id="UP001596395"/>
    </source>
</evidence>
<keyword evidence="3" id="KW-1185">Reference proteome</keyword>
<keyword evidence="1" id="KW-0812">Transmembrane</keyword>
<evidence type="ECO:0000256" key="1">
    <source>
        <dbReference type="SAM" id="Phobius"/>
    </source>
</evidence>
<sequence length="74" mass="7355">MNSLLSVVLGFAMIVGGLLVYRYADGIAGVRTRALPAGVAGAPGDGQELKVALNRAFALGAVVLGAATVLVSLT</sequence>
<protein>
    <recommendedName>
        <fullName evidence="4">Copper resistance protein D</fullName>
    </recommendedName>
</protein>
<name>A0ABD5VG34_9EURY</name>
<feature type="transmembrane region" description="Helical" evidence="1">
    <location>
        <begin position="6"/>
        <end position="24"/>
    </location>
</feature>
<keyword evidence="1" id="KW-0472">Membrane</keyword>
<dbReference type="RefSeq" id="WP_336351391.1">
    <property type="nucleotide sequence ID" value="NZ_JAZAQL010000003.1"/>
</dbReference>
<dbReference type="EMBL" id="JBHSXN010000003">
    <property type="protein sequence ID" value="MFC6954442.1"/>
    <property type="molecule type" value="Genomic_DNA"/>
</dbReference>
<evidence type="ECO:0000313" key="2">
    <source>
        <dbReference type="EMBL" id="MFC6954442.1"/>
    </source>
</evidence>
<gene>
    <name evidence="2" type="ORF">ACFQGB_16380</name>
</gene>
<dbReference type="AlphaFoldDB" id="A0ABD5VG34"/>
<dbReference type="Proteomes" id="UP001596395">
    <property type="component" value="Unassembled WGS sequence"/>
</dbReference>
<evidence type="ECO:0008006" key="4">
    <source>
        <dbReference type="Google" id="ProtNLM"/>
    </source>
</evidence>
<reference evidence="2 3" key="1">
    <citation type="journal article" date="2019" name="Int. J. Syst. Evol. Microbiol.">
        <title>The Global Catalogue of Microorganisms (GCM) 10K type strain sequencing project: providing services to taxonomists for standard genome sequencing and annotation.</title>
        <authorList>
            <consortium name="The Broad Institute Genomics Platform"/>
            <consortium name="The Broad Institute Genome Sequencing Center for Infectious Disease"/>
            <person name="Wu L."/>
            <person name="Ma J."/>
        </authorList>
    </citation>
    <scope>NUCLEOTIDE SEQUENCE [LARGE SCALE GENOMIC DNA]</scope>
    <source>
        <strain evidence="2 3">GX26</strain>
    </source>
</reference>
<feature type="transmembrane region" description="Helical" evidence="1">
    <location>
        <begin position="56"/>
        <end position="73"/>
    </location>
</feature>
<accession>A0ABD5VG34</accession>